<dbReference type="PANTHER" id="PTHR37012">
    <property type="entry name" value="B-ZIP TRANSCRIPTION FACTOR (EUROFUNG)-RELATED"/>
    <property type="match status" value="1"/>
</dbReference>
<proteinExistence type="predicted"/>
<accession>S3CDC8</accession>
<dbReference type="HOGENOM" id="CLU_425243_0_0_1"/>
<keyword evidence="4" id="KW-1185">Reference proteome</keyword>
<dbReference type="InterPro" id="IPR021833">
    <property type="entry name" value="DUF3425"/>
</dbReference>
<evidence type="ECO:0000256" key="2">
    <source>
        <dbReference type="SAM" id="MobiDB-lite"/>
    </source>
</evidence>
<feature type="coiled-coil region" evidence="1">
    <location>
        <begin position="41"/>
        <end position="77"/>
    </location>
</feature>
<name>S3CDC8_OPHP1</name>
<dbReference type="Pfam" id="PF11905">
    <property type="entry name" value="DUF3425"/>
    <property type="match status" value="1"/>
</dbReference>
<dbReference type="CDD" id="cd14688">
    <property type="entry name" value="bZIP_YAP"/>
    <property type="match status" value="1"/>
</dbReference>
<evidence type="ECO:0000313" key="4">
    <source>
        <dbReference type="Proteomes" id="UP000016923"/>
    </source>
</evidence>
<sequence>MDDPLHIRPVRQDGRSSAASATSSRAAANLSLERLYRKRAIDRENQRVLRQKNKARLAELESEVRTLTARLEQAEASHSVHSVQAAEAAEAAHSARSRVAQTAARAQSSSSSLCAIIASLQSLQVSLGELGELGDAAAALSATSESGDSNSNVNSIANSIASTTPGSSPVASASSIFTPSASAAASAAPTTSRSSISTTVQSISPSPTSNDGTLKGGHTPYVFTDRVMTGVSDNLWGLPGASVTVFDDSTPRNTDFSIDIDLLTRHLPISDEPVGKQFRSLSTSSSTSAYTFRNSITSSVSSASSLLSQTAPNAQATAEAAVYQAARTEANRLRYAVGSSPVWAVTPSYVPPTSGMDELLSLRGSAANAGLNASRLPPIQTVGGVDINGLPHLSSVHTLLNPIRGGQGQLSPKALPGLPPLQTSSSAPFAETSPTSSAIARQVASTITAYNTPERTALLYTICTYLRWLISPSQAHYDAIPDFLRPTAAQLVVPHPFWVDTIAWPLARDRVITHLDYTHAHTFSALFARTFSINWPHSLDGILQRSSTNSEDLVISPAFVHHVRDPANWSVGPELVDAFPFLDGAVSVRR</sequence>
<feature type="compositionally biased region" description="Low complexity" evidence="2">
    <location>
        <begin position="15"/>
        <end position="25"/>
    </location>
</feature>
<protein>
    <submittedName>
        <fullName evidence="3">BZIP transcription factor</fullName>
    </submittedName>
</protein>
<organism evidence="3 4">
    <name type="scientific">Ophiostoma piceae (strain UAMH 11346)</name>
    <name type="common">Sap stain fungus</name>
    <dbReference type="NCBI Taxonomy" id="1262450"/>
    <lineage>
        <taxon>Eukaryota</taxon>
        <taxon>Fungi</taxon>
        <taxon>Dikarya</taxon>
        <taxon>Ascomycota</taxon>
        <taxon>Pezizomycotina</taxon>
        <taxon>Sordariomycetes</taxon>
        <taxon>Sordariomycetidae</taxon>
        <taxon>Ophiostomatales</taxon>
        <taxon>Ophiostomataceae</taxon>
        <taxon>Ophiostoma</taxon>
    </lineage>
</organism>
<feature type="compositionally biased region" description="Basic and acidic residues" evidence="2">
    <location>
        <begin position="1"/>
        <end position="14"/>
    </location>
</feature>
<dbReference type="VEuPathDB" id="FungiDB:F503_01297"/>
<feature type="compositionally biased region" description="Polar residues" evidence="2">
    <location>
        <begin position="421"/>
        <end position="432"/>
    </location>
</feature>
<keyword evidence="1" id="KW-0175">Coiled coil</keyword>
<dbReference type="EMBL" id="KE148161">
    <property type="protein sequence ID" value="EPE04293.1"/>
    <property type="molecule type" value="Genomic_DNA"/>
</dbReference>
<dbReference type="eggNOG" id="ENOG502RZFH">
    <property type="taxonomic scope" value="Eukaryota"/>
</dbReference>
<dbReference type="AlphaFoldDB" id="S3CDC8"/>
<feature type="region of interest" description="Disordered" evidence="2">
    <location>
        <begin position="411"/>
        <end position="432"/>
    </location>
</feature>
<feature type="compositionally biased region" description="Low complexity" evidence="2">
    <location>
        <begin position="187"/>
        <end position="209"/>
    </location>
</feature>
<dbReference type="Proteomes" id="UP000016923">
    <property type="component" value="Unassembled WGS sequence"/>
</dbReference>
<evidence type="ECO:0000313" key="3">
    <source>
        <dbReference type="EMBL" id="EPE04293.1"/>
    </source>
</evidence>
<gene>
    <name evidence="3" type="ORF">F503_01297</name>
</gene>
<dbReference type="OrthoDB" id="5231352at2759"/>
<feature type="region of interest" description="Disordered" evidence="2">
    <location>
        <begin position="1"/>
        <end position="25"/>
    </location>
</feature>
<reference evidence="3 4" key="1">
    <citation type="journal article" date="2013" name="BMC Genomics">
        <title>The genome and transcriptome of the pine saprophyte Ophiostoma piceae, and a comparison with the bark beetle-associated pine pathogen Grosmannia clavigera.</title>
        <authorList>
            <person name="Haridas S."/>
            <person name="Wang Y."/>
            <person name="Lim L."/>
            <person name="Massoumi Alamouti S."/>
            <person name="Jackman S."/>
            <person name="Docking R."/>
            <person name="Robertson G."/>
            <person name="Birol I."/>
            <person name="Bohlmann J."/>
            <person name="Breuil C."/>
        </authorList>
    </citation>
    <scope>NUCLEOTIDE SEQUENCE [LARGE SCALE GENOMIC DNA]</scope>
    <source>
        <strain evidence="3 4">UAMH 11346</strain>
    </source>
</reference>
<dbReference type="OMA" id="HAILAMI"/>
<evidence type="ECO:0000256" key="1">
    <source>
        <dbReference type="SAM" id="Coils"/>
    </source>
</evidence>
<feature type="region of interest" description="Disordered" evidence="2">
    <location>
        <begin position="187"/>
        <end position="217"/>
    </location>
</feature>